<reference evidence="1 2" key="1">
    <citation type="submission" date="2024-02" db="EMBL/GenBank/DDBJ databases">
        <title>De novo assembly and annotation of 12 fungi associated with fruit tree decline syndrome in Ontario, Canada.</title>
        <authorList>
            <person name="Sulman M."/>
            <person name="Ellouze W."/>
            <person name="Ilyukhin E."/>
        </authorList>
    </citation>
    <scope>NUCLEOTIDE SEQUENCE [LARGE SCALE GENOMIC DNA]</scope>
    <source>
        <strain evidence="1 2">M1-105</strain>
    </source>
</reference>
<evidence type="ECO:0000313" key="2">
    <source>
        <dbReference type="Proteomes" id="UP001521116"/>
    </source>
</evidence>
<accession>A0ABR3SBX5</accession>
<dbReference type="EMBL" id="JAJVDC020000294">
    <property type="protein sequence ID" value="KAL1615816.1"/>
    <property type="molecule type" value="Genomic_DNA"/>
</dbReference>
<dbReference type="Proteomes" id="UP001521116">
    <property type="component" value="Unassembled WGS sequence"/>
</dbReference>
<dbReference type="InterPro" id="IPR050960">
    <property type="entry name" value="AB_hydrolase_4_sf"/>
</dbReference>
<sequence>MANGMKEIVQRHAEMILRNRKIAAAAVKKIRYFFDFDRDASSVDAVLAVRVPLFALNAEDDPVRRPYTVSVLLADKIVKISHYEALPYEEFQNNPYTVLCTTSCGGHLGWYESGDQRWFAKPEVQVIAFLKALHHDIDWSKDFTSALHVPEPTKSFEYNPIRRRMQPAAAVYFPGQADPI</sequence>
<dbReference type="PANTHER" id="PTHR10794">
    <property type="entry name" value="ABHYDROLASE DOMAIN-CONTAINING PROTEIN"/>
    <property type="match status" value="1"/>
</dbReference>
<proteinExistence type="predicted"/>
<gene>
    <name evidence="1" type="ORF">SLS56_011682</name>
</gene>
<dbReference type="PANTHER" id="PTHR10794:SF63">
    <property type="entry name" value="ALPHA_BETA HYDROLASE 1, ISOFORM A"/>
    <property type="match status" value="1"/>
</dbReference>
<organism evidence="1 2">
    <name type="scientific">Neofusicoccum ribis</name>
    <dbReference type="NCBI Taxonomy" id="45134"/>
    <lineage>
        <taxon>Eukaryota</taxon>
        <taxon>Fungi</taxon>
        <taxon>Dikarya</taxon>
        <taxon>Ascomycota</taxon>
        <taxon>Pezizomycotina</taxon>
        <taxon>Dothideomycetes</taxon>
        <taxon>Dothideomycetes incertae sedis</taxon>
        <taxon>Botryosphaeriales</taxon>
        <taxon>Botryosphaeriaceae</taxon>
        <taxon>Neofusicoccum</taxon>
    </lineage>
</organism>
<name>A0ABR3SBX5_9PEZI</name>
<protein>
    <submittedName>
        <fullName evidence="1">Uncharacterized protein</fullName>
    </submittedName>
</protein>
<keyword evidence="2" id="KW-1185">Reference proteome</keyword>
<evidence type="ECO:0000313" key="1">
    <source>
        <dbReference type="EMBL" id="KAL1615816.1"/>
    </source>
</evidence>
<comment type="caution">
    <text evidence="1">The sequence shown here is derived from an EMBL/GenBank/DDBJ whole genome shotgun (WGS) entry which is preliminary data.</text>
</comment>